<organism evidence="2 3">
    <name type="scientific">Microbotryum silenes-dioicae</name>
    <dbReference type="NCBI Taxonomy" id="796604"/>
    <lineage>
        <taxon>Eukaryota</taxon>
        <taxon>Fungi</taxon>
        <taxon>Dikarya</taxon>
        <taxon>Basidiomycota</taxon>
        <taxon>Pucciniomycotina</taxon>
        <taxon>Microbotryomycetes</taxon>
        <taxon>Microbotryales</taxon>
        <taxon>Microbotryaceae</taxon>
        <taxon>Microbotryum</taxon>
    </lineage>
</organism>
<gene>
    <name evidence="2" type="primary">BQ5605_C019g08821</name>
    <name evidence="2" type="ORF">BQ5605_C019G08821</name>
</gene>
<evidence type="ECO:0000259" key="1">
    <source>
        <dbReference type="PROSITE" id="PS50127"/>
    </source>
</evidence>
<evidence type="ECO:0000313" key="2">
    <source>
        <dbReference type="EMBL" id="SGY22577.1"/>
    </source>
</evidence>
<protein>
    <submittedName>
        <fullName evidence="2">BQ5605_C019g08821 protein</fullName>
    </submittedName>
</protein>
<dbReference type="InterPro" id="IPR016135">
    <property type="entry name" value="UBQ-conjugating_enzyme/RWD"/>
</dbReference>
<feature type="domain" description="UBC core" evidence="1">
    <location>
        <begin position="6"/>
        <end position="172"/>
    </location>
</feature>
<dbReference type="Proteomes" id="UP000249464">
    <property type="component" value="Unassembled WGS sequence"/>
</dbReference>
<dbReference type="InterPro" id="IPR000608">
    <property type="entry name" value="UBC"/>
</dbReference>
<accession>A0A2X0MQP0</accession>
<name>A0A2X0MQP0_9BASI</name>
<dbReference type="Pfam" id="PF00179">
    <property type="entry name" value="UQ_con"/>
    <property type="match status" value="1"/>
</dbReference>
<dbReference type="SUPFAM" id="SSF54495">
    <property type="entry name" value="UBC-like"/>
    <property type="match status" value="1"/>
</dbReference>
<sequence length="233" mass="26105">MTASIAARQAVMLEFAALGASSTCPLGMYVLPTRDDVFTHGACPAAWQCVLFIHRGYFRDSVLRFSMTMASTYPSRLPPTITFSTNVFHPLVDPATGRFHFGDRFSPWTPGRDYLFHVLHHVKNAFKREGLDAVQQENCGNPEAWKMWVSALQCRSLICPSTYHDQTALFAKLASQTSALSITPESLYTPSSSYANSIRFDPLRSISFRPLEEGEEEILTRRLEDEAKAKISS</sequence>
<proteinExistence type="predicted"/>
<dbReference type="AlphaFoldDB" id="A0A2X0MQP0"/>
<reference evidence="2 3" key="1">
    <citation type="submission" date="2016-11" db="EMBL/GenBank/DDBJ databases">
        <authorList>
            <person name="Jaros S."/>
            <person name="Januszkiewicz K."/>
            <person name="Wedrychowicz H."/>
        </authorList>
    </citation>
    <scope>NUCLEOTIDE SEQUENCE [LARGE SCALE GENOMIC DNA]</scope>
</reference>
<dbReference type="PROSITE" id="PS50127">
    <property type="entry name" value="UBC_2"/>
    <property type="match status" value="1"/>
</dbReference>
<evidence type="ECO:0000313" key="3">
    <source>
        <dbReference type="Proteomes" id="UP000249464"/>
    </source>
</evidence>
<dbReference type="EMBL" id="FQNC01000019">
    <property type="protein sequence ID" value="SGY22577.1"/>
    <property type="molecule type" value="Genomic_DNA"/>
</dbReference>
<dbReference type="Gene3D" id="3.10.110.10">
    <property type="entry name" value="Ubiquitin Conjugating Enzyme"/>
    <property type="match status" value="1"/>
</dbReference>
<dbReference type="STRING" id="796604.A0A2X0MQP0"/>
<keyword evidence="3" id="KW-1185">Reference proteome</keyword>
<dbReference type="CDD" id="cd23814">
    <property type="entry name" value="UEV_AKTIP"/>
    <property type="match status" value="1"/>
</dbReference>